<reference evidence="6" key="1">
    <citation type="submission" date="2025-08" db="UniProtKB">
        <authorList>
            <consortium name="Ensembl"/>
        </authorList>
    </citation>
    <scope>IDENTIFICATION</scope>
</reference>
<feature type="region of interest" description="Disordered" evidence="2">
    <location>
        <begin position="269"/>
        <end position="301"/>
    </location>
</feature>
<keyword evidence="1" id="KW-0393">Immunoglobulin domain</keyword>
<dbReference type="GO" id="GO:0007411">
    <property type="term" value="P:axon guidance"/>
    <property type="evidence" value="ECO:0007669"/>
    <property type="project" value="TreeGrafter"/>
</dbReference>
<reference evidence="6" key="2">
    <citation type="submission" date="2025-09" db="UniProtKB">
        <authorList>
            <consortium name="Ensembl"/>
        </authorList>
    </citation>
    <scope>IDENTIFICATION</scope>
</reference>
<name>A0A8C6TI60_9GOBI</name>
<dbReference type="PANTHER" id="PTHR10075">
    <property type="entry name" value="BASIGIN RELATED"/>
    <property type="match status" value="1"/>
</dbReference>
<evidence type="ECO:0000256" key="4">
    <source>
        <dbReference type="SAM" id="SignalP"/>
    </source>
</evidence>
<feature type="chain" id="PRO_5034051090" description="Ig-like domain-containing protein" evidence="4">
    <location>
        <begin position="19"/>
        <end position="301"/>
    </location>
</feature>
<dbReference type="Ensembl" id="ENSNMLT00000022281.1">
    <property type="protein sequence ID" value="ENSNMLP00000019846.1"/>
    <property type="gene ID" value="ENSNMLG00000012989.1"/>
</dbReference>
<sequence length="301" mass="33442">MKTLLAALVIALVHCGSATLVIKGPTSPVLEGESVTVECLLQDSEYNISDVRFEYFNKFKKAWTGVRERFSWCGFGRLPIERTEDRITLTIPYAASYYDGFRCVTEGINGTAPDHMSEPLNFMVHYLRGPQLSRDGYSRYYGFPQVLSVRAGADVTVNCSATSSEEPSISWYKEGSDWILPSSVLTLEKVSTMDEGQYTCSVQHPTIPSLSKTHSFNITVLSEQASWYQTSDGLIVLTTVVAMMSCLLVMILAVSVFLCRRAKKIRTSKGPIDDHSQKKPIYKSSTESVPITCGDDKQPLV</sequence>
<protein>
    <recommendedName>
        <fullName evidence="5">Ig-like domain-containing protein</fullName>
    </recommendedName>
</protein>
<dbReference type="InterPro" id="IPR003599">
    <property type="entry name" value="Ig_sub"/>
</dbReference>
<dbReference type="InterPro" id="IPR003598">
    <property type="entry name" value="Ig_sub2"/>
</dbReference>
<dbReference type="GO" id="GO:0007156">
    <property type="term" value="P:homophilic cell adhesion via plasma membrane adhesion molecules"/>
    <property type="evidence" value="ECO:0007669"/>
    <property type="project" value="TreeGrafter"/>
</dbReference>
<accession>A0A8C6TI60</accession>
<evidence type="ECO:0000256" key="2">
    <source>
        <dbReference type="SAM" id="MobiDB-lite"/>
    </source>
</evidence>
<dbReference type="CDD" id="cd00096">
    <property type="entry name" value="Ig"/>
    <property type="match status" value="1"/>
</dbReference>
<dbReference type="InterPro" id="IPR036179">
    <property type="entry name" value="Ig-like_dom_sf"/>
</dbReference>
<feature type="domain" description="Ig-like" evidence="5">
    <location>
        <begin position="130"/>
        <end position="219"/>
    </location>
</feature>
<evidence type="ECO:0000313" key="7">
    <source>
        <dbReference type="Proteomes" id="UP000694523"/>
    </source>
</evidence>
<dbReference type="Gene3D" id="2.60.40.10">
    <property type="entry name" value="Immunoglobulins"/>
    <property type="match status" value="1"/>
</dbReference>
<dbReference type="Proteomes" id="UP000694523">
    <property type="component" value="Unplaced"/>
</dbReference>
<evidence type="ECO:0000256" key="3">
    <source>
        <dbReference type="SAM" id="Phobius"/>
    </source>
</evidence>
<dbReference type="PANTHER" id="PTHR10075:SF100">
    <property type="entry name" value="FASCICLIN-2"/>
    <property type="match status" value="1"/>
</dbReference>
<dbReference type="InterPro" id="IPR013783">
    <property type="entry name" value="Ig-like_fold"/>
</dbReference>
<dbReference type="SMART" id="SM00409">
    <property type="entry name" value="IG"/>
    <property type="match status" value="1"/>
</dbReference>
<proteinExistence type="predicted"/>
<dbReference type="PROSITE" id="PS00290">
    <property type="entry name" value="IG_MHC"/>
    <property type="match status" value="1"/>
</dbReference>
<keyword evidence="3" id="KW-0472">Membrane</keyword>
<dbReference type="GO" id="GO:0098632">
    <property type="term" value="F:cell-cell adhesion mediator activity"/>
    <property type="evidence" value="ECO:0007669"/>
    <property type="project" value="TreeGrafter"/>
</dbReference>
<evidence type="ECO:0000259" key="5">
    <source>
        <dbReference type="PROSITE" id="PS50835"/>
    </source>
</evidence>
<keyword evidence="3" id="KW-1133">Transmembrane helix</keyword>
<dbReference type="Pfam" id="PF13927">
    <property type="entry name" value="Ig_3"/>
    <property type="match status" value="1"/>
</dbReference>
<keyword evidence="4" id="KW-0732">Signal</keyword>
<dbReference type="InterPro" id="IPR003006">
    <property type="entry name" value="Ig/MHC_CS"/>
</dbReference>
<keyword evidence="3" id="KW-0812">Transmembrane</keyword>
<evidence type="ECO:0000313" key="6">
    <source>
        <dbReference type="Ensembl" id="ENSNMLP00000019846.1"/>
    </source>
</evidence>
<organism evidence="6 7">
    <name type="scientific">Neogobius melanostomus</name>
    <name type="common">round goby</name>
    <dbReference type="NCBI Taxonomy" id="47308"/>
    <lineage>
        <taxon>Eukaryota</taxon>
        <taxon>Metazoa</taxon>
        <taxon>Chordata</taxon>
        <taxon>Craniata</taxon>
        <taxon>Vertebrata</taxon>
        <taxon>Euteleostomi</taxon>
        <taxon>Actinopterygii</taxon>
        <taxon>Neopterygii</taxon>
        <taxon>Teleostei</taxon>
        <taxon>Neoteleostei</taxon>
        <taxon>Acanthomorphata</taxon>
        <taxon>Gobiaria</taxon>
        <taxon>Gobiiformes</taxon>
        <taxon>Gobioidei</taxon>
        <taxon>Gobiidae</taxon>
        <taxon>Benthophilinae</taxon>
        <taxon>Neogobiini</taxon>
        <taxon>Neogobius</taxon>
    </lineage>
</organism>
<dbReference type="GO" id="GO:0030424">
    <property type="term" value="C:axon"/>
    <property type="evidence" value="ECO:0007669"/>
    <property type="project" value="TreeGrafter"/>
</dbReference>
<feature type="transmembrane region" description="Helical" evidence="3">
    <location>
        <begin position="234"/>
        <end position="259"/>
    </location>
</feature>
<dbReference type="PROSITE" id="PS50835">
    <property type="entry name" value="IG_LIKE"/>
    <property type="match status" value="1"/>
</dbReference>
<evidence type="ECO:0000256" key="1">
    <source>
        <dbReference type="ARBA" id="ARBA00023319"/>
    </source>
</evidence>
<dbReference type="AlphaFoldDB" id="A0A8C6TI60"/>
<dbReference type="GO" id="GO:0005886">
    <property type="term" value="C:plasma membrane"/>
    <property type="evidence" value="ECO:0007669"/>
    <property type="project" value="TreeGrafter"/>
</dbReference>
<dbReference type="SUPFAM" id="SSF48726">
    <property type="entry name" value="Immunoglobulin"/>
    <property type="match status" value="1"/>
</dbReference>
<dbReference type="SMART" id="SM00408">
    <property type="entry name" value="IGc2"/>
    <property type="match status" value="1"/>
</dbReference>
<feature type="signal peptide" evidence="4">
    <location>
        <begin position="1"/>
        <end position="18"/>
    </location>
</feature>
<dbReference type="GO" id="GO:0070593">
    <property type="term" value="P:dendrite self-avoidance"/>
    <property type="evidence" value="ECO:0007669"/>
    <property type="project" value="TreeGrafter"/>
</dbReference>
<keyword evidence="7" id="KW-1185">Reference proteome</keyword>
<dbReference type="InterPro" id="IPR007110">
    <property type="entry name" value="Ig-like_dom"/>
</dbReference>